<feature type="region of interest" description="Disordered" evidence="2">
    <location>
        <begin position="223"/>
        <end position="247"/>
    </location>
</feature>
<keyword evidence="1" id="KW-0175">Coiled coil</keyword>
<name>A0A3P6TF98_DIBLA</name>
<keyword evidence="5" id="KW-1185">Reference proteome</keyword>
<keyword evidence="3" id="KW-0732">Signal</keyword>
<accession>A0A3P6TF98</accession>
<proteinExistence type="predicted"/>
<evidence type="ECO:0000313" key="5">
    <source>
        <dbReference type="Proteomes" id="UP000281553"/>
    </source>
</evidence>
<gene>
    <name evidence="4" type="ORF">DILT_LOCUS2898</name>
</gene>
<evidence type="ECO:0000256" key="3">
    <source>
        <dbReference type="SAM" id="SignalP"/>
    </source>
</evidence>
<reference evidence="4 5" key="1">
    <citation type="submission" date="2018-11" db="EMBL/GenBank/DDBJ databases">
        <authorList>
            <consortium name="Pathogen Informatics"/>
        </authorList>
    </citation>
    <scope>NUCLEOTIDE SEQUENCE [LARGE SCALE GENOMIC DNA]</scope>
</reference>
<evidence type="ECO:0000256" key="2">
    <source>
        <dbReference type="SAM" id="MobiDB-lite"/>
    </source>
</evidence>
<dbReference type="EMBL" id="UYRU01042791">
    <property type="protein sequence ID" value="VDK77890.1"/>
    <property type="molecule type" value="Genomic_DNA"/>
</dbReference>
<evidence type="ECO:0000313" key="4">
    <source>
        <dbReference type="EMBL" id="VDK77890.1"/>
    </source>
</evidence>
<feature type="signal peptide" evidence="3">
    <location>
        <begin position="1"/>
        <end position="20"/>
    </location>
</feature>
<dbReference type="PANTHER" id="PTHR47080">
    <property type="entry name" value="CHROMOSOME 16 OPEN READING FRAME 96"/>
    <property type="match status" value="1"/>
</dbReference>
<protein>
    <submittedName>
        <fullName evidence="4">Uncharacterized protein</fullName>
    </submittedName>
</protein>
<sequence>MKTEMKPGAVNFNFLHALLAAILQHLDISNLNISTDGLLPKSPVEVEPTTEAAEAAITNEIGISLQSVAPSVYQSLENRLAKVEKQLTNLDSLPENADLLDFVFSGQSNKELAEKDKRKMTELWQTVQTKRRLDSLEGGLEKVCGVMDDLLTSMRELEGSHAKLKEALKGLELQGDTLDGFRRFGEQITKLSSVQTTILTRLREAVSVDALKGVVTWNSLKATISNTEPTEPPGEPGQKPSDGEVPELVSSLPYSMTKCDDDSVKAWLSQICGLRSNLDEIHKRILQLEEGIKNAATLDDLSQIKVQDDIFKDIEELQAQVKQLLEEKRKVDLALYFQLN</sequence>
<dbReference type="OrthoDB" id="5981048at2759"/>
<feature type="chain" id="PRO_5018194850" evidence="3">
    <location>
        <begin position="21"/>
        <end position="340"/>
    </location>
</feature>
<feature type="coiled-coil region" evidence="1">
    <location>
        <begin position="147"/>
        <end position="174"/>
    </location>
</feature>
<evidence type="ECO:0000256" key="1">
    <source>
        <dbReference type="SAM" id="Coils"/>
    </source>
</evidence>
<organism evidence="4 5">
    <name type="scientific">Dibothriocephalus latus</name>
    <name type="common">Fish tapeworm</name>
    <name type="synonym">Diphyllobothrium latum</name>
    <dbReference type="NCBI Taxonomy" id="60516"/>
    <lineage>
        <taxon>Eukaryota</taxon>
        <taxon>Metazoa</taxon>
        <taxon>Spiralia</taxon>
        <taxon>Lophotrochozoa</taxon>
        <taxon>Platyhelminthes</taxon>
        <taxon>Cestoda</taxon>
        <taxon>Eucestoda</taxon>
        <taxon>Diphyllobothriidea</taxon>
        <taxon>Diphyllobothriidae</taxon>
        <taxon>Dibothriocephalus</taxon>
    </lineage>
</organism>
<dbReference type="PANTHER" id="PTHR47080:SF1">
    <property type="entry name" value="CHROMOSOME 16 OPEN READING FRAME 96"/>
    <property type="match status" value="1"/>
</dbReference>
<feature type="coiled-coil region" evidence="1">
    <location>
        <begin position="307"/>
        <end position="334"/>
    </location>
</feature>
<dbReference type="Proteomes" id="UP000281553">
    <property type="component" value="Unassembled WGS sequence"/>
</dbReference>
<dbReference type="AlphaFoldDB" id="A0A3P6TF98"/>